<comment type="caution">
    <text evidence="2">The sequence shown here is derived from an EMBL/GenBank/DDBJ whole genome shotgun (WGS) entry which is preliminary data.</text>
</comment>
<dbReference type="SUPFAM" id="SSF52091">
    <property type="entry name" value="SpoIIaa-like"/>
    <property type="match status" value="1"/>
</dbReference>
<evidence type="ECO:0000259" key="1">
    <source>
        <dbReference type="PROSITE" id="PS50801"/>
    </source>
</evidence>
<protein>
    <submittedName>
        <fullName evidence="2">STAS domain-containing protein</fullName>
    </submittedName>
</protein>
<dbReference type="EMBL" id="JAAXKZ010000030">
    <property type="protein sequence ID" value="NMH92064.1"/>
    <property type="molecule type" value="Genomic_DNA"/>
</dbReference>
<dbReference type="AlphaFoldDB" id="A0A848DHV2"/>
<sequence>MTEADVRTEEIEPGRLLVRLDGEVDLENALTVEERLREVITNRAESVTLDLGGLNYLDSAGLRVLFALADRLELLQIALDVVVPVGSPARKAAELSGLGAVVTLRAT</sequence>
<feature type="domain" description="STAS" evidence="1">
    <location>
        <begin position="13"/>
        <end position="107"/>
    </location>
</feature>
<evidence type="ECO:0000313" key="3">
    <source>
        <dbReference type="Proteomes" id="UP000586918"/>
    </source>
</evidence>
<dbReference type="InterPro" id="IPR036513">
    <property type="entry name" value="STAS_dom_sf"/>
</dbReference>
<proteinExistence type="predicted"/>
<keyword evidence="3" id="KW-1185">Reference proteome</keyword>
<accession>A0A848DHV2</accession>
<dbReference type="Proteomes" id="UP000586918">
    <property type="component" value="Unassembled WGS sequence"/>
</dbReference>
<dbReference type="PROSITE" id="PS50801">
    <property type="entry name" value="STAS"/>
    <property type="match status" value="1"/>
</dbReference>
<dbReference type="InterPro" id="IPR002645">
    <property type="entry name" value="STAS_dom"/>
</dbReference>
<organism evidence="2 3">
    <name type="scientific">Pseudonocardia bannensis</name>
    <dbReference type="NCBI Taxonomy" id="630973"/>
    <lineage>
        <taxon>Bacteria</taxon>
        <taxon>Bacillati</taxon>
        <taxon>Actinomycetota</taxon>
        <taxon>Actinomycetes</taxon>
        <taxon>Pseudonocardiales</taxon>
        <taxon>Pseudonocardiaceae</taxon>
        <taxon>Pseudonocardia</taxon>
    </lineage>
</organism>
<name>A0A848DHV2_9PSEU</name>
<dbReference type="Pfam" id="PF01740">
    <property type="entry name" value="STAS"/>
    <property type="match status" value="1"/>
</dbReference>
<dbReference type="RefSeq" id="WP_169412744.1">
    <property type="nucleotide sequence ID" value="NZ_JAAXKZ010000030.1"/>
</dbReference>
<reference evidence="2 3" key="1">
    <citation type="submission" date="2020-04" db="EMBL/GenBank/DDBJ databases">
        <authorList>
            <person name="Klaysubun C."/>
            <person name="Duangmal K."/>
            <person name="Lipun K."/>
        </authorList>
    </citation>
    <scope>NUCLEOTIDE SEQUENCE [LARGE SCALE GENOMIC DNA]</scope>
    <source>
        <strain evidence="2 3">DSM 45300</strain>
    </source>
</reference>
<evidence type="ECO:0000313" key="2">
    <source>
        <dbReference type="EMBL" id="NMH92064.1"/>
    </source>
</evidence>
<dbReference type="Gene3D" id="3.30.750.24">
    <property type="entry name" value="STAS domain"/>
    <property type="match status" value="1"/>
</dbReference>
<dbReference type="CDD" id="cd07043">
    <property type="entry name" value="STAS_anti-anti-sigma_factors"/>
    <property type="match status" value="1"/>
</dbReference>
<gene>
    <name evidence="2" type="ORF">HF519_10885</name>
</gene>